<accession>A0A016U6A2</accession>
<reference evidence="2" key="1">
    <citation type="journal article" date="2015" name="Nat. Genet.">
        <title>The genome and transcriptome of the zoonotic hookworm Ancylostoma ceylanicum identify infection-specific gene families.</title>
        <authorList>
            <person name="Schwarz E.M."/>
            <person name="Hu Y."/>
            <person name="Antoshechkin I."/>
            <person name="Miller M.M."/>
            <person name="Sternberg P.W."/>
            <person name="Aroian R.V."/>
        </authorList>
    </citation>
    <scope>NUCLEOTIDE SEQUENCE</scope>
    <source>
        <strain evidence="2">HY135</strain>
    </source>
</reference>
<evidence type="ECO:0000313" key="2">
    <source>
        <dbReference type="Proteomes" id="UP000024635"/>
    </source>
</evidence>
<keyword evidence="2" id="KW-1185">Reference proteome</keyword>
<organism evidence="1 2">
    <name type="scientific">Ancylostoma ceylanicum</name>
    <dbReference type="NCBI Taxonomy" id="53326"/>
    <lineage>
        <taxon>Eukaryota</taxon>
        <taxon>Metazoa</taxon>
        <taxon>Ecdysozoa</taxon>
        <taxon>Nematoda</taxon>
        <taxon>Chromadorea</taxon>
        <taxon>Rhabditida</taxon>
        <taxon>Rhabditina</taxon>
        <taxon>Rhabditomorpha</taxon>
        <taxon>Strongyloidea</taxon>
        <taxon>Ancylostomatidae</taxon>
        <taxon>Ancylostomatinae</taxon>
        <taxon>Ancylostoma</taxon>
    </lineage>
</organism>
<sequence>MISVQRYSYSEFQTDEDKGWERDAGTLVVCCISRGSDVYFFSLSLPSLSAASVQQTTRVPAPRSRPLSTTVWSSLYCSDRRWPCPIHGLDKQAAQPRRVCRNRSRLLPLC</sequence>
<protein>
    <submittedName>
        <fullName evidence="1">Uncharacterized protein</fullName>
    </submittedName>
</protein>
<proteinExistence type="predicted"/>
<gene>
    <name evidence="1" type="primary">Acey_s0054.g2498</name>
    <name evidence="1" type="ORF">Y032_0054g2498</name>
</gene>
<dbReference type="AlphaFoldDB" id="A0A016U6A2"/>
<name>A0A016U6A2_9BILA</name>
<comment type="caution">
    <text evidence="1">The sequence shown here is derived from an EMBL/GenBank/DDBJ whole genome shotgun (WGS) entry which is preliminary data.</text>
</comment>
<dbReference type="Proteomes" id="UP000024635">
    <property type="component" value="Unassembled WGS sequence"/>
</dbReference>
<evidence type="ECO:0000313" key="1">
    <source>
        <dbReference type="EMBL" id="EYC10690.1"/>
    </source>
</evidence>
<dbReference type="EMBL" id="JARK01001390">
    <property type="protein sequence ID" value="EYC10690.1"/>
    <property type="molecule type" value="Genomic_DNA"/>
</dbReference>